<dbReference type="GeneID" id="34234222"/>
<dbReference type="Proteomes" id="UP000199002">
    <property type="component" value="Unassembled WGS sequence"/>
</dbReference>
<keyword evidence="3" id="KW-1185">Reference proteome</keyword>
<reference evidence="3" key="1">
    <citation type="submission" date="2016-10" db="EMBL/GenBank/DDBJ databases">
        <authorList>
            <person name="Varghese N."/>
            <person name="Submissions S."/>
        </authorList>
    </citation>
    <scope>NUCLEOTIDE SEQUENCE [LARGE SCALE GENOMIC DNA]</scope>
    <source>
        <strain evidence="3">DSM 25157</strain>
    </source>
</reference>
<sequence length="85" mass="9303">MATVRNAPIAFRFDPEVKQALAFIAEREGRSMANMMEWLVRKHCEREGLGWPLADLAKPAAQPAAASKSAAKPKAARAVRNTKQA</sequence>
<dbReference type="RefSeq" id="WP_092701088.1">
    <property type="nucleotide sequence ID" value="NZ_FNQJ01000043.1"/>
</dbReference>
<dbReference type="STRING" id="592050.SAMN05421875_14311"/>
<accession>A0A1H4EXN7</accession>
<dbReference type="GO" id="GO:0006355">
    <property type="term" value="P:regulation of DNA-templated transcription"/>
    <property type="evidence" value="ECO:0007669"/>
    <property type="project" value="InterPro"/>
</dbReference>
<dbReference type="EMBL" id="FNQJ01000043">
    <property type="protein sequence ID" value="SEA89775.1"/>
    <property type="molecule type" value="Genomic_DNA"/>
</dbReference>
<organism evidence="2 3">
    <name type="scientific">Acidovorax soli</name>
    <dbReference type="NCBI Taxonomy" id="592050"/>
    <lineage>
        <taxon>Bacteria</taxon>
        <taxon>Pseudomonadati</taxon>
        <taxon>Pseudomonadota</taxon>
        <taxon>Betaproteobacteria</taxon>
        <taxon>Burkholderiales</taxon>
        <taxon>Comamonadaceae</taxon>
        <taxon>Acidovorax</taxon>
    </lineage>
</organism>
<dbReference type="InterPro" id="IPR013321">
    <property type="entry name" value="Arc_rbn_hlx_hlx"/>
</dbReference>
<dbReference type="Gene3D" id="1.10.1220.10">
    <property type="entry name" value="Met repressor-like"/>
    <property type="match status" value="1"/>
</dbReference>
<protein>
    <recommendedName>
        <fullName evidence="4">CopG-like ribbon-helix-helix domain-containing protein</fullName>
    </recommendedName>
</protein>
<evidence type="ECO:0000313" key="2">
    <source>
        <dbReference type="EMBL" id="SEA89775.1"/>
    </source>
</evidence>
<evidence type="ECO:0000256" key="1">
    <source>
        <dbReference type="SAM" id="MobiDB-lite"/>
    </source>
</evidence>
<dbReference type="AlphaFoldDB" id="A0A1H4EXN7"/>
<dbReference type="InterPro" id="IPR010985">
    <property type="entry name" value="Ribbon_hlx_hlx"/>
</dbReference>
<dbReference type="SUPFAM" id="SSF47598">
    <property type="entry name" value="Ribbon-helix-helix"/>
    <property type="match status" value="1"/>
</dbReference>
<name>A0A1H4EXN7_9BURK</name>
<evidence type="ECO:0008006" key="4">
    <source>
        <dbReference type="Google" id="ProtNLM"/>
    </source>
</evidence>
<evidence type="ECO:0000313" key="3">
    <source>
        <dbReference type="Proteomes" id="UP000199002"/>
    </source>
</evidence>
<proteinExistence type="predicted"/>
<feature type="compositionally biased region" description="Low complexity" evidence="1">
    <location>
        <begin position="62"/>
        <end position="78"/>
    </location>
</feature>
<gene>
    <name evidence="2" type="ORF">SAMN05421875_14311</name>
</gene>
<feature type="region of interest" description="Disordered" evidence="1">
    <location>
        <begin position="62"/>
        <end position="85"/>
    </location>
</feature>